<feature type="coiled-coil region" evidence="6">
    <location>
        <begin position="630"/>
        <end position="658"/>
    </location>
</feature>
<feature type="signal peptide" evidence="8">
    <location>
        <begin position="1"/>
        <end position="26"/>
    </location>
</feature>
<feature type="chain" id="PRO_5021371095" evidence="8">
    <location>
        <begin position="27"/>
        <end position="891"/>
    </location>
</feature>
<accession>A0A4W5MJK1</accession>
<feature type="compositionally biased region" description="Basic and acidic residues" evidence="7">
    <location>
        <begin position="225"/>
        <end position="243"/>
    </location>
</feature>
<reference evidence="10" key="2">
    <citation type="submission" date="2025-08" db="UniProtKB">
        <authorList>
            <consortium name="Ensembl"/>
        </authorList>
    </citation>
    <scope>IDENTIFICATION</scope>
</reference>
<dbReference type="PANTHER" id="PTHR15427">
    <property type="entry name" value="EMILIN ELASTIN MICROFIBRIL INTERFACE-LOCATED PROTEIN ELASTIN MICROFIBRIL INTERFACER"/>
    <property type="match status" value="1"/>
</dbReference>
<dbReference type="STRING" id="62062.ENSHHUP00000037889"/>
<evidence type="ECO:0000256" key="8">
    <source>
        <dbReference type="SAM" id="SignalP"/>
    </source>
</evidence>
<evidence type="ECO:0000256" key="5">
    <source>
        <dbReference type="ARBA" id="ARBA00023157"/>
    </source>
</evidence>
<reference evidence="11" key="1">
    <citation type="submission" date="2018-06" db="EMBL/GenBank/DDBJ databases">
        <title>Genome assembly of Danube salmon.</title>
        <authorList>
            <person name="Macqueen D.J."/>
            <person name="Gundappa M.K."/>
        </authorList>
    </citation>
    <scope>NUCLEOTIDE SEQUENCE [LARGE SCALE GENOMIC DNA]</scope>
</reference>
<evidence type="ECO:0000256" key="3">
    <source>
        <dbReference type="ARBA" id="ARBA00022530"/>
    </source>
</evidence>
<evidence type="ECO:0000313" key="10">
    <source>
        <dbReference type="Ensembl" id="ENSHHUP00000037889.1"/>
    </source>
</evidence>
<protein>
    <submittedName>
        <fullName evidence="10">Elastin microfibril interfacer 2a</fullName>
    </submittedName>
</protein>
<feature type="compositionally biased region" description="Polar residues" evidence="7">
    <location>
        <begin position="486"/>
        <end position="496"/>
    </location>
</feature>
<feature type="region of interest" description="Disordered" evidence="7">
    <location>
        <begin position="135"/>
        <end position="243"/>
    </location>
</feature>
<keyword evidence="6" id="KW-0175">Coiled coil</keyword>
<evidence type="ECO:0000313" key="11">
    <source>
        <dbReference type="Proteomes" id="UP000314982"/>
    </source>
</evidence>
<name>A0A4W5MJK1_9TELE</name>
<feature type="compositionally biased region" description="Polar residues" evidence="7">
    <location>
        <begin position="206"/>
        <end position="219"/>
    </location>
</feature>
<feature type="region of interest" description="Disordered" evidence="7">
    <location>
        <begin position="482"/>
        <end position="546"/>
    </location>
</feature>
<feature type="compositionally biased region" description="Polar residues" evidence="7">
    <location>
        <begin position="503"/>
        <end position="514"/>
    </location>
</feature>
<evidence type="ECO:0000256" key="6">
    <source>
        <dbReference type="SAM" id="Coils"/>
    </source>
</evidence>
<feature type="compositionally biased region" description="Polar residues" evidence="7">
    <location>
        <begin position="135"/>
        <end position="148"/>
    </location>
</feature>
<dbReference type="InterPro" id="IPR050392">
    <property type="entry name" value="Collagen/C1q_domain"/>
</dbReference>
<keyword evidence="2" id="KW-0964">Secreted</keyword>
<evidence type="ECO:0000256" key="2">
    <source>
        <dbReference type="ARBA" id="ARBA00022525"/>
    </source>
</evidence>
<keyword evidence="3" id="KW-0272">Extracellular matrix</keyword>
<dbReference type="InterPro" id="IPR011489">
    <property type="entry name" value="EMI_domain"/>
</dbReference>
<dbReference type="AlphaFoldDB" id="A0A4W5MJK1"/>
<keyword evidence="5" id="KW-1015">Disulfide bond</keyword>
<dbReference type="PROSITE" id="PS51041">
    <property type="entry name" value="EMI"/>
    <property type="match status" value="1"/>
</dbReference>
<reference evidence="10" key="3">
    <citation type="submission" date="2025-09" db="UniProtKB">
        <authorList>
            <consortium name="Ensembl"/>
        </authorList>
    </citation>
    <scope>IDENTIFICATION</scope>
</reference>
<sequence>MNWGAADLGVTWTLFSLFFNFSVTNGQNPPNFNLFQGAAHQGSRHRHTQRNRNWCAYVVQKNVSCTVQGNVESFVEPEVAPCPNHDPDCEQQVMYRTRFRPAYKIAFKTVTDLEWRCCPSYQGPDCSELKAAPNRQTVPAGSQTQYPNRQIVPAGSQPHQNQYPNRQKVPAGSQPHQNQYPNRQTVPAGSQPHQTQNSGEAPHYPQTRSVPGQTRSIPGQTRHPQRPERRETGVYEGRHGGADRDRVHLLEGEVQRLSQTVGALQAAMTGLSSTLRSDLQEDTSKMLVTLLNNLRAVTPDSVHAPDIEQAAVPPDNHQGSVIDGHQATRGPVQGDRGLEKVLARLDDVNTSLKSKEEALEELRGTVTSHSSHIRLLLDASQTQQDPDPNPVGVGAPADLEEILEKYMDRQLGFLRKNMEDSMERMIEERIGKEVEKLQKSCDGRIQLMERRCEEERERGLLSLTEMVDKEEQLKEEIKELRLDITASDQPGRTLRQTDPKPNVRQTDTKPNVRQTDPKPSLRQTAPARQTDLARQDNQPPGILPAVQRGDLSDLWRELERVAEAHRILNARMDNELQYLSSPRWELEGKGLEIEGEGLGLEGEVGSRLEELDARLNVTEQNAEVHCFYVEEKLTRALAEQGAELRQLLEERVNVLEDQFTTMLVEMNNESYPVGGGRSVDPQAELNNNKFLLQGLDDKVTTVAELCATGCGGGPNTEGFTNTNPGASSHPVVLDSVMKDLKLCCNDLDILQTDVTANSDKLRELEEIIDRQMAGQKRNVKTVEDLQRGMVILQDNVGGLGGAVTGLGDSLSRYTQDLTRINTTYNTCCQVGAGARQGERLGGFGATTIGPGRIQSASEGVMVPRGEVEGSSSSQVEELRSKLDSLTNQVVI</sequence>
<feature type="compositionally biased region" description="Polar residues" evidence="7">
    <location>
        <begin position="174"/>
        <end position="199"/>
    </location>
</feature>
<proteinExistence type="predicted"/>
<dbReference type="PANTHER" id="PTHR15427:SF5">
    <property type="entry name" value="EMILIN-2"/>
    <property type="match status" value="1"/>
</dbReference>
<evidence type="ECO:0000259" key="9">
    <source>
        <dbReference type="PROSITE" id="PS51041"/>
    </source>
</evidence>
<keyword evidence="11" id="KW-1185">Reference proteome</keyword>
<feature type="domain" description="EMI" evidence="9">
    <location>
        <begin position="51"/>
        <end position="128"/>
    </location>
</feature>
<organism evidence="10 11">
    <name type="scientific">Hucho hucho</name>
    <name type="common">huchen</name>
    <dbReference type="NCBI Taxonomy" id="62062"/>
    <lineage>
        <taxon>Eukaryota</taxon>
        <taxon>Metazoa</taxon>
        <taxon>Chordata</taxon>
        <taxon>Craniata</taxon>
        <taxon>Vertebrata</taxon>
        <taxon>Euteleostomi</taxon>
        <taxon>Actinopterygii</taxon>
        <taxon>Neopterygii</taxon>
        <taxon>Teleostei</taxon>
        <taxon>Protacanthopterygii</taxon>
        <taxon>Salmoniformes</taxon>
        <taxon>Salmonidae</taxon>
        <taxon>Salmoninae</taxon>
        <taxon>Hucho</taxon>
    </lineage>
</organism>
<dbReference type="GeneTree" id="ENSGT01030000234633"/>
<dbReference type="Ensembl" id="ENSHHUT00000039394.1">
    <property type="protein sequence ID" value="ENSHHUP00000037889.1"/>
    <property type="gene ID" value="ENSHHUG00000023698.1"/>
</dbReference>
<keyword evidence="4 8" id="KW-0732">Signal</keyword>
<evidence type="ECO:0000256" key="7">
    <source>
        <dbReference type="SAM" id="MobiDB-lite"/>
    </source>
</evidence>
<dbReference type="Pfam" id="PF07546">
    <property type="entry name" value="EMI"/>
    <property type="match status" value="1"/>
</dbReference>
<dbReference type="Proteomes" id="UP000314982">
    <property type="component" value="Unassembled WGS sequence"/>
</dbReference>
<feature type="coiled-coil region" evidence="6">
    <location>
        <begin position="338"/>
        <end position="365"/>
    </location>
</feature>
<dbReference type="GO" id="GO:0005576">
    <property type="term" value="C:extracellular region"/>
    <property type="evidence" value="ECO:0007669"/>
    <property type="project" value="UniProtKB-SubCell"/>
</dbReference>
<evidence type="ECO:0000256" key="1">
    <source>
        <dbReference type="ARBA" id="ARBA00004498"/>
    </source>
</evidence>
<comment type="subcellular location">
    <subcellularLocation>
        <location evidence="1">Secreted</location>
        <location evidence="1">Extracellular space</location>
        <location evidence="1">Extracellular matrix</location>
    </subcellularLocation>
</comment>
<evidence type="ECO:0000256" key="4">
    <source>
        <dbReference type="ARBA" id="ARBA00022729"/>
    </source>
</evidence>